<feature type="region of interest" description="Disordered" evidence="1">
    <location>
        <begin position="88"/>
        <end position="116"/>
    </location>
</feature>
<evidence type="ECO:0000256" key="1">
    <source>
        <dbReference type="SAM" id="MobiDB-lite"/>
    </source>
</evidence>
<name>A0A2C5YMD5_9HYPO</name>
<dbReference type="AlphaFoldDB" id="A0A2C5YMD5"/>
<evidence type="ECO:0000313" key="2">
    <source>
        <dbReference type="EMBL" id="PHH68462.1"/>
    </source>
</evidence>
<protein>
    <submittedName>
        <fullName evidence="2">Uncharacterized protein</fullName>
    </submittedName>
</protein>
<accession>A0A2C5YMD5</accession>
<feature type="compositionally biased region" description="Pro residues" evidence="1">
    <location>
        <begin position="26"/>
        <end position="38"/>
    </location>
</feature>
<organism evidence="2 3">
    <name type="scientific">Ophiocordyceps camponoti-rufipedis</name>
    <dbReference type="NCBI Taxonomy" id="2004952"/>
    <lineage>
        <taxon>Eukaryota</taxon>
        <taxon>Fungi</taxon>
        <taxon>Dikarya</taxon>
        <taxon>Ascomycota</taxon>
        <taxon>Pezizomycotina</taxon>
        <taxon>Sordariomycetes</taxon>
        <taxon>Hypocreomycetidae</taxon>
        <taxon>Hypocreales</taxon>
        <taxon>Ophiocordycipitaceae</taxon>
        <taxon>Ophiocordyceps</taxon>
    </lineage>
</organism>
<dbReference type="EMBL" id="NJES01000956">
    <property type="protein sequence ID" value="PHH68462.1"/>
    <property type="molecule type" value="Genomic_DNA"/>
</dbReference>
<dbReference type="Proteomes" id="UP000226431">
    <property type="component" value="Unassembled WGS sequence"/>
</dbReference>
<comment type="caution">
    <text evidence="2">The sequence shown here is derived from an EMBL/GenBank/DDBJ whole genome shotgun (WGS) entry which is preliminary data.</text>
</comment>
<evidence type="ECO:0000313" key="3">
    <source>
        <dbReference type="Proteomes" id="UP000226431"/>
    </source>
</evidence>
<feature type="region of interest" description="Disordered" evidence="1">
    <location>
        <begin position="1"/>
        <end position="74"/>
    </location>
</feature>
<feature type="compositionally biased region" description="Basic and acidic residues" evidence="1">
    <location>
        <begin position="391"/>
        <end position="403"/>
    </location>
</feature>
<feature type="compositionally biased region" description="Basic and acidic residues" evidence="1">
    <location>
        <begin position="100"/>
        <end position="109"/>
    </location>
</feature>
<feature type="compositionally biased region" description="Polar residues" evidence="1">
    <location>
        <begin position="315"/>
        <end position="330"/>
    </location>
</feature>
<feature type="compositionally biased region" description="Gly residues" evidence="1">
    <location>
        <begin position="331"/>
        <end position="341"/>
    </location>
</feature>
<feature type="compositionally biased region" description="Low complexity" evidence="1">
    <location>
        <begin position="1"/>
        <end position="13"/>
    </location>
</feature>
<feature type="compositionally biased region" description="Polar residues" evidence="1">
    <location>
        <begin position="404"/>
        <end position="430"/>
    </location>
</feature>
<keyword evidence="3" id="KW-1185">Reference proteome</keyword>
<sequence>MAPAAPTASPTASIKPDDQPLNNGVPPAPSPTPAPTPPAIGGSAIRDTLESAGYHTDGRVRNPVPSKLQGMTNNRNGNFAVMHIDLGGSKPTDRNAAAKRTSEETEAQARRANQVGWQPVRRSKLIWHSDNPDLQTARTSDPALAPSSAVPVAVPATAPAPAASAPSSDWLHTRISAPQETKAEQARLLTLLRTLHPILVVDQLCKALAYFGGIPGAPAPTDGTFPPSASTNGPGSLLVSWLSEIFPPVDDPGAMANSLHLPPLSSVAGQTTDWDRQEASPAPVRRARGRPKGSKSSKVRRDKGMKKSRPAASGSVPTGASSEANPSQPGTGDGQGLGNGASGANDAVPSGSAKTPLLTEASSSAQANPDANLTSTPGQRKRGRPKGSKNRPKEKSDATKKQPDSSTKNSAALTQNSDSPLPRASSTYQGASALLDEGLNGSATPTLSGRAVRNDAPMSAPAAAAAAADPMALADSGPPRPLYATGPFHSQGS</sequence>
<feature type="compositionally biased region" description="Basic residues" evidence="1">
    <location>
        <begin position="285"/>
        <end position="309"/>
    </location>
</feature>
<dbReference type="OrthoDB" id="5243398at2759"/>
<reference evidence="2 3" key="1">
    <citation type="submission" date="2017-06" db="EMBL/GenBank/DDBJ databases">
        <title>Ant-infecting Ophiocordyceps genomes reveal a high diversity of potential behavioral manipulation genes and a possible major role for enterotoxins.</title>
        <authorList>
            <person name="De Bekker C."/>
            <person name="Evans H.C."/>
            <person name="Brachmann A."/>
            <person name="Hughes D.P."/>
        </authorList>
    </citation>
    <scope>NUCLEOTIDE SEQUENCE [LARGE SCALE GENOMIC DNA]</scope>
    <source>
        <strain evidence="2 3">Map16</strain>
    </source>
</reference>
<feature type="region of interest" description="Disordered" evidence="1">
    <location>
        <begin position="267"/>
        <end position="493"/>
    </location>
</feature>
<feature type="compositionally biased region" description="Polar residues" evidence="1">
    <location>
        <begin position="360"/>
        <end position="378"/>
    </location>
</feature>
<feature type="compositionally biased region" description="Low complexity" evidence="1">
    <location>
        <begin position="455"/>
        <end position="476"/>
    </location>
</feature>
<feature type="compositionally biased region" description="Basic residues" evidence="1">
    <location>
        <begin position="379"/>
        <end position="390"/>
    </location>
</feature>
<dbReference type="STRING" id="2004952.A0A2C5YMD5"/>
<gene>
    <name evidence="2" type="ORF">CDD80_7493</name>
</gene>
<proteinExistence type="predicted"/>